<dbReference type="PANTHER" id="PTHR47331:SF5">
    <property type="entry name" value="RIBONUCLEASE H"/>
    <property type="match status" value="1"/>
</dbReference>
<evidence type="ECO:0000313" key="5">
    <source>
        <dbReference type="EMBL" id="KAJ6642907.1"/>
    </source>
</evidence>
<sequence length="265" mass="30652">MSNLKHYDILRCVIFTTNDSDTQNFYIETAKLQGIMASKRFTIYETYSCQFCDELDTDEMVQCDSCDLWFHFACLIWACYIVNIADVNLSTFSDWIYALATVASEVITDLPNEEKALKTDDSKADNYVYSVSTQKILQITSTASATSTNQKKCPACSRDFCKKLASCEKYKKFSRQEKWKLIKVNNLCGCCLGNHRYFNCKQKIQCGVAGCSFFHHVSLHNDHTFRIRPHEKQIPVRCTTIRLNSRGLIRAPYYQDHCNPYRQDT</sequence>
<gene>
    <name evidence="5" type="ORF">Bhyg_07863</name>
</gene>
<dbReference type="OrthoDB" id="7764947at2759"/>
<protein>
    <recommendedName>
        <fullName evidence="4">PHD-type domain-containing protein</fullName>
    </recommendedName>
</protein>
<dbReference type="InterPro" id="IPR011011">
    <property type="entry name" value="Znf_FYVE_PHD"/>
</dbReference>
<dbReference type="InterPro" id="IPR013083">
    <property type="entry name" value="Znf_RING/FYVE/PHD"/>
</dbReference>
<evidence type="ECO:0000256" key="3">
    <source>
        <dbReference type="ARBA" id="ARBA00022833"/>
    </source>
</evidence>
<evidence type="ECO:0000313" key="6">
    <source>
        <dbReference type="Proteomes" id="UP001151699"/>
    </source>
</evidence>
<dbReference type="InterPro" id="IPR019787">
    <property type="entry name" value="Znf_PHD-finger"/>
</dbReference>
<dbReference type="SUPFAM" id="SSF57903">
    <property type="entry name" value="FYVE/PHD zinc finger"/>
    <property type="match status" value="1"/>
</dbReference>
<evidence type="ECO:0000256" key="2">
    <source>
        <dbReference type="ARBA" id="ARBA00022771"/>
    </source>
</evidence>
<proteinExistence type="predicted"/>
<dbReference type="Pfam" id="PF00628">
    <property type="entry name" value="PHD"/>
    <property type="match status" value="1"/>
</dbReference>
<keyword evidence="1" id="KW-0479">Metal-binding</keyword>
<keyword evidence="2" id="KW-0863">Zinc-finger</keyword>
<accession>A0A9Q0N3H6</accession>
<dbReference type="GO" id="GO:0008270">
    <property type="term" value="F:zinc ion binding"/>
    <property type="evidence" value="ECO:0007669"/>
    <property type="project" value="UniProtKB-KW"/>
</dbReference>
<dbReference type="EMBL" id="WJQU01000002">
    <property type="protein sequence ID" value="KAJ6642907.1"/>
    <property type="molecule type" value="Genomic_DNA"/>
</dbReference>
<evidence type="ECO:0000256" key="1">
    <source>
        <dbReference type="ARBA" id="ARBA00022723"/>
    </source>
</evidence>
<comment type="caution">
    <text evidence="5">The sequence shown here is derived from an EMBL/GenBank/DDBJ whole genome shotgun (WGS) entry which is preliminary data.</text>
</comment>
<evidence type="ECO:0000259" key="4">
    <source>
        <dbReference type="Pfam" id="PF00628"/>
    </source>
</evidence>
<name>A0A9Q0N3H6_9DIPT</name>
<feature type="domain" description="PHD-type" evidence="4">
    <location>
        <begin position="49"/>
        <end position="75"/>
    </location>
</feature>
<dbReference type="PANTHER" id="PTHR47331">
    <property type="entry name" value="PHD-TYPE DOMAIN-CONTAINING PROTEIN"/>
    <property type="match status" value="1"/>
</dbReference>
<reference evidence="5" key="1">
    <citation type="submission" date="2022-07" db="EMBL/GenBank/DDBJ databases">
        <authorList>
            <person name="Trinca V."/>
            <person name="Uliana J.V.C."/>
            <person name="Torres T.T."/>
            <person name="Ward R.J."/>
            <person name="Monesi N."/>
        </authorList>
    </citation>
    <scope>NUCLEOTIDE SEQUENCE</scope>
    <source>
        <strain evidence="5">HSMRA1968</strain>
        <tissue evidence="5">Whole embryos</tissue>
    </source>
</reference>
<dbReference type="Gene3D" id="3.30.40.10">
    <property type="entry name" value="Zinc/RING finger domain, C3HC4 (zinc finger)"/>
    <property type="match status" value="1"/>
</dbReference>
<dbReference type="Proteomes" id="UP001151699">
    <property type="component" value="Chromosome B"/>
</dbReference>
<organism evidence="5 6">
    <name type="scientific">Pseudolycoriella hygida</name>
    <dbReference type="NCBI Taxonomy" id="35572"/>
    <lineage>
        <taxon>Eukaryota</taxon>
        <taxon>Metazoa</taxon>
        <taxon>Ecdysozoa</taxon>
        <taxon>Arthropoda</taxon>
        <taxon>Hexapoda</taxon>
        <taxon>Insecta</taxon>
        <taxon>Pterygota</taxon>
        <taxon>Neoptera</taxon>
        <taxon>Endopterygota</taxon>
        <taxon>Diptera</taxon>
        <taxon>Nematocera</taxon>
        <taxon>Sciaroidea</taxon>
        <taxon>Sciaridae</taxon>
        <taxon>Pseudolycoriella</taxon>
    </lineage>
</organism>
<keyword evidence="3" id="KW-0862">Zinc</keyword>
<keyword evidence="6" id="KW-1185">Reference proteome</keyword>
<dbReference type="AlphaFoldDB" id="A0A9Q0N3H6"/>